<gene>
    <name evidence="20" type="ORF">B0F88_110117</name>
</gene>
<evidence type="ECO:0000313" key="20">
    <source>
        <dbReference type="EMBL" id="PPK69331.1"/>
    </source>
</evidence>
<keyword evidence="9" id="KW-0444">Lipid biosynthesis</keyword>
<comment type="catalytic activity">
    <reaction evidence="1 18">
        <text>a 1,2-diacyl-sn-glycero-3-phosphate + CTP + H(+) = a CDP-1,2-diacyl-sn-glycerol + diphosphate</text>
        <dbReference type="Rhea" id="RHEA:16229"/>
        <dbReference type="ChEBI" id="CHEBI:15378"/>
        <dbReference type="ChEBI" id="CHEBI:33019"/>
        <dbReference type="ChEBI" id="CHEBI:37563"/>
        <dbReference type="ChEBI" id="CHEBI:58332"/>
        <dbReference type="ChEBI" id="CHEBI:58608"/>
        <dbReference type="EC" id="2.7.7.41"/>
    </reaction>
</comment>
<feature type="transmembrane region" description="Helical" evidence="19">
    <location>
        <begin position="127"/>
        <end position="145"/>
    </location>
</feature>
<evidence type="ECO:0000256" key="3">
    <source>
        <dbReference type="ARBA" id="ARBA00005119"/>
    </source>
</evidence>
<keyword evidence="13 19" id="KW-1133">Transmembrane helix</keyword>
<evidence type="ECO:0000256" key="16">
    <source>
        <dbReference type="ARBA" id="ARBA00023209"/>
    </source>
</evidence>
<keyword evidence="16" id="KW-0594">Phospholipid biosynthesis</keyword>
<feature type="transmembrane region" description="Helical" evidence="19">
    <location>
        <begin position="275"/>
        <end position="292"/>
    </location>
</feature>
<evidence type="ECO:0000313" key="21">
    <source>
        <dbReference type="Proteomes" id="UP000238071"/>
    </source>
</evidence>
<dbReference type="OrthoDB" id="9799199at2"/>
<proteinExistence type="inferred from homology"/>
<evidence type="ECO:0000256" key="14">
    <source>
        <dbReference type="ARBA" id="ARBA00023098"/>
    </source>
</evidence>
<feature type="transmembrane region" description="Helical" evidence="19">
    <location>
        <begin position="228"/>
        <end position="246"/>
    </location>
</feature>
<evidence type="ECO:0000256" key="12">
    <source>
        <dbReference type="ARBA" id="ARBA00022695"/>
    </source>
</evidence>
<evidence type="ECO:0000256" key="10">
    <source>
        <dbReference type="ARBA" id="ARBA00022679"/>
    </source>
</evidence>
<dbReference type="EMBL" id="PTIY01000010">
    <property type="protein sequence ID" value="PPK69331.1"/>
    <property type="molecule type" value="Genomic_DNA"/>
</dbReference>
<keyword evidence="14" id="KW-0443">Lipid metabolism</keyword>
<protein>
    <recommendedName>
        <fullName evidence="7 18">Phosphatidate cytidylyltransferase</fullName>
        <ecNumber evidence="6 18">2.7.7.41</ecNumber>
    </recommendedName>
</protein>
<feature type="transmembrane region" description="Helical" evidence="19">
    <location>
        <begin position="157"/>
        <end position="175"/>
    </location>
</feature>
<dbReference type="InterPro" id="IPR000374">
    <property type="entry name" value="PC_trans"/>
</dbReference>
<organism evidence="20 21">
    <name type="scientific">Methylobacter tundripaludum</name>
    <dbReference type="NCBI Taxonomy" id="173365"/>
    <lineage>
        <taxon>Bacteria</taxon>
        <taxon>Pseudomonadati</taxon>
        <taxon>Pseudomonadota</taxon>
        <taxon>Gammaproteobacteria</taxon>
        <taxon>Methylococcales</taxon>
        <taxon>Methylococcaceae</taxon>
        <taxon>Methylobacter</taxon>
    </lineage>
</organism>
<keyword evidence="12 18" id="KW-0548">Nucleotidyltransferase</keyword>
<keyword evidence="8" id="KW-1003">Cell membrane</keyword>
<evidence type="ECO:0000256" key="2">
    <source>
        <dbReference type="ARBA" id="ARBA00004651"/>
    </source>
</evidence>
<feature type="transmembrane region" description="Helical" evidence="19">
    <location>
        <begin position="30"/>
        <end position="49"/>
    </location>
</feature>
<dbReference type="Proteomes" id="UP000238071">
    <property type="component" value="Unassembled WGS sequence"/>
</dbReference>
<keyword evidence="17" id="KW-1208">Phospholipid metabolism</keyword>
<evidence type="ECO:0000256" key="1">
    <source>
        <dbReference type="ARBA" id="ARBA00001698"/>
    </source>
</evidence>
<dbReference type="GO" id="GO:0016024">
    <property type="term" value="P:CDP-diacylglycerol biosynthetic process"/>
    <property type="evidence" value="ECO:0007669"/>
    <property type="project" value="UniProtKB-UniPathway"/>
</dbReference>
<evidence type="ECO:0000256" key="5">
    <source>
        <dbReference type="ARBA" id="ARBA00010185"/>
    </source>
</evidence>
<dbReference type="AlphaFoldDB" id="A0A2S6GW02"/>
<comment type="similarity">
    <text evidence="5 18">Belongs to the CDS family.</text>
</comment>
<comment type="pathway">
    <text evidence="3 18">Phospholipid metabolism; CDP-diacylglycerol biosynthesis; CDP-diacylglycerol from sn-glycerol 3-phosphate: step 3/3.</text>
</comment>
<evidence type="ECO:0000256" key="17">
    <source>
        <dbReference type="ARBA" id="ARBA00023264"/>
    </source>
</evidence>
<sequence length="293" mass="32993">MLLQRIITALILVPLVVLAVFQLPSEYFSLLIGLITLLAAWEWANLIGINSPLKRGLFLFALILPMLWLHFWTQFLELAAQVLDWPDIRDYSGALEWLVIPPVLFWILVMILIRNTPEGVLKLGMRARYKALIGWGILLATWMFLSRLRAFYGSEMTLYFLILVWTADIAAYFAGKKFGKIKLAPEISPGKTVQGMYGALLAGAVWSIAFIGYYSYRDGFVWMRVSDFIMLSVLTVLISIYGDLFFSVVKRQRGVKDTGSILPGHGGILDRVDSLIAAIPFFYAGILLIGLMS</sequence>
<comment type="pathway">
    <text evidence="4">Lipid metabolism.</text>
</comment>
<evidence type="ECO:0000256" key="7">
    <source>
        <dbReference type="ARBA" id="ARBA00019373"/>
    </source>
</evidence>
<dbReference type="UniPathway" id="UPA00557">
    <property type="reaction ID" value="UER00614"/>
</dbReference>
<keyword evidence="15 19" id="KW-0472">Membrane</keyword>
<feature type="transmembrane region" description="Helical" evidence="19">
    <location>
        <begin position="7"/>
        <end position="24"/>
    </location>
</feature>
<dbReference type="PANTHER" id="PTHR46382">
    <property type="entry name" value="PHOSPHATIDATE CYTIDYLYLTRANSFERASE"/>
    <property type="match status" value="1"/>
</dbReference>
<evidence type="ECO:0000256" key="19">
    <source>
        <dbReference type="SAM" id="Phobius"/>
    </source>
</evidence>
<keyword evidence="10 18" id="KW-0808">Transferase</keyword>
<dbReference type="PANTHER" id="PTHR46382:SF1">
    <property type="entry name" value="PHOSPHATIDATE CYTIDYLYLTRANSFERASE"/>
    <property type="match status" value="1"/>
</dbReference>
<feature type="transmembrane region" description="Helical" evidence="19">
    <location>
        <begin position="95"/>
        <end position="115"/>
    </location>
</feature>
<dbReference type="GO" id="GO:0004605">
    <property type="term" value="F:phosphatidate cytidylyltransferase activity"/>
    <property type="evidence" value="ECO:0007669"/>
    <property type="project" value="UniProtKB-EC"/>
</dbReference>
<name>A0A2S6GW02_9GAMM</name>
<evidence type="ECO:0000256" key="8">
    <source>
        <dbReference type="ARBA" id="ARBA00022475"/>
    </source>
</evidence>
<keyword evidence="21" id="KW-1185">Reference proteome</keyword>
<dbReference type="Pfam" id="PF01148">
    <property type="entry name" value="CTP_transf_1"/>
    <property type="match status" value="1"/>
</dbReference>
<comment type="subcellular location">
    <subcellularLocation>
        <location evidence="2">Cell membrane</location>
        <topology evidence="2">Multi-pass membrane protein</topology>
    </subcellularLocation>
</comment>
<dbReference type="PROSITE" id="PS01315">
    <property type="entry name" value="CDS"/>
    <property type="match status" value="1"/>
</dbReference>
<evidence type="ECO:0000256" key="11">
    <source>
        <dbReference type="ARBA" id="ARBA00022692"/>
    </source>
</evidence>
<dbReference type="EC" id="2.7.7.41" evidence="6 18"/>
<reference evidence="20 21" key="1">
    <citation type="submission" date="2018-02" db="EMBL/GenBank/DDBJ databases">
        <title>Subsurface microbial communities from deep shales in Ohio and West Virginia, USA.</title>
        <authorList>
            <person name="Wrighton K."/>
        </authorList>
    </citation>
    <scope>NUCLEOTIDE SEQUENCE [LARGE SCALE GENOMIC DNA]</scope>
    <source>
        <strain evidence="20 21">OWC-G53F</strain>
    </source>
</reference>
<dbReference type="RefSeq" id="WP_104424366.1">
    <property type="nucleotide sequence ID" value="NZ_PTIY01000010.1"/>
</dbReference>
<evidence type="ECO:0000256" key="6">
    <source>
        <dbReference type="ARBA" id="ARBA00012487"/>
    </source>
</evidence>
<dbReference type="GO" id="GO:0005886">
    <property type="term" value="C:plasma membrane"/>
    <property type="evidence" value="ECO:0007669"/>
    <property type="project" value="UniProtKB-SubCell"/>
</dbReference>
<evidence type="ECO:0000256" key="18">
    <source>
        <dbReference type="RuleBase" id="RU003938"/>
    </source>
</evidence>
<evidence type="ECO:0000256" key="15">
    <source>
        <dbReference type="ARBA" id="ARBA00023136"/>
    </source>
</evidence>
<feature type="transmembrane region" description="Helical" evidence="19">
    <location>
        <begin position="56"/>
        <end position="75"/>
    </location>
</feature>
<evidence type="ECO:0000256" key="13">
    <source>
        <dbReference type="ARBA" id="ARBA00022989"/>
    </source>
</evidence>
<evidence type="ECO:0000256" key="4">
    <source>
        <dbReference type="ARBA" id="ARBA00005189"/>
    </source>
</evidence>
<accession>A0A2S6GW02</accession>
<evidence type="ECO:0000256" key="9">
    <source>
        <dbReference type="ARBA" id="ARBA00022516"/>
    </source>
</evidence>
<keyword evidence="11 18" id="KW-0812">Transmembrane</keyword>
<feature type="transmembrane region" description="Helical" evidence="19">
    <location>
        <begin position="196"/>
        <end position="216"/>
    </location>
</feature>
<comment type="caution">
    <text evidence="20">The sequence shown here is derived from an EMBL/GenBank/DDBJ whole genome shotgun (WGS) entry which is preliminary data.</text>
</comment>